<dbReference type="Proteomes" id="UP000318940">
    <property type="component" value="Unassembled WGS sequence"/>
</dbReference>
<name>A0A0T9A674_STREE</name>
<sequence length="190" mass="22744">MPRPKTKEELVLASKENYDKLNRFISQLSEDELQTPFDFSKDQKKKEAHWKRDKNLRDVLIHLYEWQQLLLTWVHSNQKGHERPFLPEPYNWKTYGKMNVTIWKKHQKTSLEEATRLLEQSHREVLELMEGFSNDELFAKGIYKWTGGTSLGSYFVSSTSSHYDWALKKIKAHQKNCKMQMDSLKKNEFF</sequence>
<dbReference type="EMBL" id="VMVH01000024">
    <property type="protein sequence ID" value="TVW28269.1"/>
    <property type="molecule type" value="Genomic_DNA"/>
</dbReference>
<organism evidence="2 6">
    <name type="scientific">Streptococcus pneumoniae</name>
    <dbReference type="NCBI Taxonomy" id="1313"/>
    <lineage>
        <taxon>Bacteria</taxon>
        <taxon>Bacillati</taxon>
        <taxon>Bacillota</taxon>
        <taxon>Bacilli</taxon>
        <taxon>Lactobacillales</taxon>
        <taxon>Streptococcaceae</taxon>
        <taxon>Streptococcus</taxon>
    </lineage>
</organism>
<dbReference type="Pfam" id="PF08020">
    <property type="entry name" value="DUF1706"/>
    <property type="match status" value="1"/>
</dbReference>
<reference evidence="5 6" key="2">
    <citation type="submission" date="2019-07" db="EMBL/GenBank/DDBJ databases">
        <authorList>
            <person name="Mohale T."/>
        </authorList>
    </citation>
    <scope>NUCLEOTIDE SEQUENCE [LARGE SCALE GENOMIC DNA]</scope>
    <source>
        <strain evidence="2 6">NTPn 189</strain>
        <strain evidence="3 5">NTPn 59</strain>
    </source>
</reference>
<gene>
    <name evidence="3" type="ORF">AZJ28_10290</name>
    <name evidence="2" type="ORF">AZK02_02415</name>
    <name evidence="1" type="ORF">ERS021218_00586</name>
</gene>
<reference evidence="1 4" key="1">
    <citation type="submission" date="2015-03" db="EMBL/GenBank/DDBJ databases">
        <authorList>
            <person name="Murphy D."/>
        </authorList>
    </citation>
    <scope>NUCLEOTIDE SEQUENCE [LARGE SCALE GENOMIC DNA]</scope>
    <source>
        <strain evidence="1 4">SMRU1708</strain>
    </source>
</reference>
<dbReference type="EMBL" id="CRVC01000004">
    <property type="protein sequence ID" value="COR41363.1"/>
    <property type="molecule type" value="Genomic_DNA"/>
</dbReference>
<dbReference type="PANTHER" id="PTHR40658:SF4">
    <property type="entry name" value="HYPOTHETICAL CYTOSOLIC PROTEIN"/>
    <property type="match status" value="1"/>
</dbReference>
<dbReference type="Gene3D" id="1.20.120.450">
    <property type="entry name" value="dinb family like domain"/>
    <property type="match status" value="1"/>
</dbReference>
<evidence type="ECO:0000313" key="3">
    <source>
        <dbReference type="EMBL" id="TVX67247.1"/>
    </source>
</evidence>
<dbReference type="Proteomes" id="UP000046095">
    <property type="component" value="Unassembled WGS sequence"/>
</dbReference>
<evidence type="ECO:0000313" key="2">
    <source>
        <dbReference type="EMBL" id="TVW28269.1"/>
    </source>
</evidence>
<dbReference type="EMBL" id="VMYC01000197">
    <property type="protein sequence ID" value="TVX67247.1"/>
    <property type="molecule type" value="Genomic_DNA"/>
</dbReference>
<accession>A0A0T9A674</accession>
<dbReference type="Proteomes" id="UP000315060">
    <property type="component" value="Unassembled WGS sequence"/>
</dbReference>
<dbReference type="PATRIC" id="fig|1313.5270.peg.71"/>
<dbReference type="InterPro" id="IPR012550">
    <property type="entry name" value="DUF1706"/>
</dbReference>
<dbReference type="PIRSF" id="PIRSF031551">
    <property type="entry name" value="DUF1706"/>
    <property type="match status" value="1"/>
</dbReference>
<evidence type="ECO:0000313" key="5">
    <source>
        <dbReference type="Proteomes" id="UP000315060"/>
    </source>
</evidence>
<dbReference type="PANTHER" id="PTHR40658">
    <property type="match status" value="1"/>
</dbReference>
<protein>
    <submittedName>
        <fullName evidence="2">ClbS/DfsB family four-helix bundle protein</fullName>
    </submittedName>
    <submittedName>
        <fullName evidence="1">Putative cytoplasmic protein</fullName>
    </submittedName>
</protein>
<evidence type="ECO:0000313" key="6">
    <source>
        <dbReference type="Proteomes" id="UP000318940"/>
    </source>
</evidence>
<dbReference type="InterPro" id="IPR034660">
    <property type="entry name" value="DinB/YfiT-like"/>
</dbReference>
<proteinExistence type="predicted"/>
<dbReference type="AlphaFoldDB" id="A0A0T9A674"/>
<evidence type="ECO:0000313" key="4">
    <source>
        <dbReference type="Proteomes" id="UP000046095"/>
    </source>
</evidence>
<evidence type="ECO:0000313" key="1">
    <source>
        <dbReference type="EMBL" id="COR41363.1"/>
    </source>
</evidence>